<evidence type="ECO:0000313" key="2">
    <source>
        <dbReference type="Proteomes" id="UP001152622"/>
    </source>
</evidence>
<protein>
    <submittedName>
        <fullName evidence="1">Uncharacterized protein</fullName>
    </submittedName>
</protein>
<name>A0A9Q1F8K6_SYNKA</name>
<dbReference type="Proteomes" id="UP001152622">
    <property type="component" value="Chromosome 7"/>
</dbReference>
<dbReference type="EMBL" id="JAINUF010000007">
    <property type="protein sequence ID" value="KAJ8353363.1"/>
    <property type="molecule type" value="Genomic_DNA"/>
</dbReference>
<accession>A0A9Q1F8K6</accession>
<reference evidence="1" key="1">
    <citation type="journal article" date="2023" name="Science">
        <title>Genome structures resolve the early diversification of teleost fishes.</title>
        <authorList>
            <person name="Parey E."/>
            <person name="Louis A."/>
            <person name="Montfort J."/>
            <person name="Bouchez O."/>
            <person name="Roques C."/>
            <person name="Iampietro C."/>
            <person name="Lluch J."/>
            <person name="Castinel A."/>
            <person name="Donnadieu C."/>
            <person name="Desvignes T."/>
            <person name="Floi Bucao C."/>
            <person name="Jouanno E."/>
            <person name="Wen M."/>
            <person name="Mejri S."/>
            <person name="Dirks R."/>
            <person name="Jansen H."/>
            <person name="Henkel C."/>
            <person name="Chen W.J."/>
            <person name="Zahm M."/>
            <person name="Cabau C."/>
            <person name="Klopp C."/>
            <person name="Thompson A.W."/>
            <person name="Robinson-Rechavi M."/>
            <person name="Braasch I."/>
            <person name="Lecointre G."/>
            <person name="Bobe J."/>
            <person name="Postlethwait J.H."/>
            <person name="Berthelot C."/>
            <person name="Roest Crollius H."/>
            <person name="Guiguen Y."/>
        </authorList>
    </citation>
    <scope>NUCLEOTIDE SEQUENCE</scope>
    <source>
        <strain evidence="1">WJC10195</strain>
    </source>
</reference>
<evidence type="ECO:0000313" key="1">
    <source>
        <dbReference type="EMBL" id="KAJ8353363.1"/>
    </source>
</evidence>
<sequence length="145" mass="16087">MDYLDFICTQEMIFISALSRQIEMPQEVMDVLTELSNLMGMHRQDHQQPPTVVQVTDLLCALSEVSGPHRHKPQAYPPLNLTCLRKEQLQGGSTIYVTPQTASPVNIVATQQPTLVAITSQGTTVPCLRAISTTTKRTILILQLT</sequence>
<keyword evidence="2" id="KW-1185">Reference proteome</keyword>
<proteinExistence type="predicted"/>
<dbReference type="AlphaFoldDB" id="A0A9Q1F8K6"/>
<gene>
    <name evidence="1" type="ORF">SKAU_G00209300</name>
</gene>
<organism evidence="1 2">
    <name type="scientific">Synaphobranchus kaupii</name>
    <name type="common">Kaup's arrowtooth eel</name>
    <dbReference type="NCBI Taxonomy" id="118154"/>
    <lineage>
        <taxon>Eukaryota</taxon>
        <taxon>Metazoa</taxon>
        <taxon>Chordata</taxon>
        <taxon>Craniata</taxon>
        <taxon>Vertebrata</taxon>
        <taxon>Euteleostomi</taxon>
        <taxon>Actinopterygii</taxon>
        <taxon>Neopterygii</taxon>
        <taxon>Teleostei</taxon>
        <taxon>Anguilliformes</taxon>
        <taxon>Synaphobranchidae</taxon>
        <taxon>Synaphobranchus</taxon>
    </lineage>
</organism>
<comment type="caution">
    <text evidence="1">The sequence shown here is derived from an EMBL/GenBank/DDBJ whole genome shotgun (WGS) entry which is preliminary data.</text>
</comment>